<feature type="domain" description="Fibronectin type-III" evidence="16">
    <location>
        <begin position="59"/>
        <end position="153"/>
    </location>
</feature>
<organism evidence="17 18">
    <name type="scientific">Periophthalmus magnuspinnatus</name>
    <dbReference type="NCBI Taxonomy" id="409849"/>
    <lineage>
        <taxon>Eukaryota</taxon>
        <taxon>Metazoa</taxon>
        <taxon>Chordata</taxon>
        <taxon>Craniata</taxon>
        <taxon>Vertebrata</taxon>
        <taxon>Euteleostomi</taxon>
        <taxon>Actinopterygii</taxon>
        <taxon>Neopterygii</taxon>
        <taxon>Teleostei</taxon>
        <taxon>Neoteleostei</taxon>
        <taxon>Acanthomorphata</taxon>
        <taxon>Gobiaria</taxon>
        <taxon>Gobiiformes</taxon>
        <taxon>Gobioidei</taxon>
        <taxon>Gobiidae</taxon>
        <taxon>Oxudercinae</taxon>
        <taxon>Periophthalmus</taxon>
    </lineage>
</organism>
<dbReference type="PROSITE" id="PS50853">
    <property type="entry name" value="FN3"/>
    <property type="match status" value="8"/>
</dbReference>
<evidence type="ECO:0000256" key="4">
    <source>
        <dbReference type="ARBA" id="ARBA00022729"/>
    </source>
</evidence>
<sequence length="1688" mass="187255">GLEPGTRYNFTVVSGKDGERSRGQLHTGEEQFAEGLNYTTLWSQKLSKKKKKKKSIPAAVSNLRLDSNGSCDFLGVSWERPAGGVESYELTLSALGTLSQVKKLLPTDDVTDVITRARFDGLIPGRVYKLKVQTRAGDQSNETSTTGQTVPEPVSSLSLSPVDGGLLLRWTPPGGDWQYYTVSLWNSSSILVNETVTKLWTQHLFTTSTLRLRPGRIYRAKVTVHSGILGNTRLCFGQTGQTLQTELDNYDLQRDVVVSQKTLSPDSSSVSFTSLTPGQAYEVSVITTRGNQSCSAKVAARTAPAQVSSLLLSNEGSTESLLAQWEAPLGSVDWYQVLLVQGSTIIKNQSVPFNTTRLTFTALRPGAEYRAVLTAVREGREGRQSVGEGRTESLVQFIQFINLFLLSSIPLSLFSSLDTLSHFFPPLSFSLFLFPSSLTFCPFSVSPSLPLPTSVPAAVGEVSVSNNGRMDFLSVSWRPPVGDVDSYMVVLKDRQRTVHTLVQSRSSPECVFKSLVPGRLYDITISSRSGAYHNSTRVQGRTLPAPVRSLSLSSSSSDSLSVSWLSAPGEVDHYEVQLVYNDIKVFPPQTLGGAVDHCTLSSLTPGRRYKILVSTFSGPNQRAVYIEARTVPGQVRNVHVSNGGDSSSLRVSWSSALGDVDSYWVYLFRQSRLLDSRPVPKDQTQVQFQSLQPGQTYNLVVQTLSGERDNNCTATGRTVPSCVSGLRVSPLPLWRSLEVSWERVLGVADGYSLTLQDDGGTAVMNASVPSSQTQHRFEELSPGKRYTILVQTQSGGERSEATSVQGRTSPAAVSDLALRSASSSSLSFSWTPPEGVFEGFEMRLYREDESVQEQRRGGSTVFLCTFSELRPGAVYKLVLETQSGDRSNQTSIWARTVPAVVGALTAHSSNLTDSLDLTWTRPEGDLSGFTLVLLEPNGTMRSEQETGPDQTQVTFSQLTPGRKYTAVVTSKSGELRNSATIQARTAPLPPSSLLFGGITNTSLELTWTVPTHCDYDDFDLQWIPQDPLSVINPYHSRTSGSRILRGMYPGRLYHFRLSTVSGALEGEGHRTYSQSITRSIRTKPGRVHSLHCRPQSSTSISCSWVPPEADYDSYTVECVLQEAQILVYSRRTGPESGFYLISGLEPHRRYTVTVKVISDRMTSEPARDSVVTMIDRPPVPPLSTRVTEVSQVSTSSILFGFNCSWFSDVNGAVRFFTVVVSESDDVTSVHPEQRHPLASYRDYISNSSVRSYQTGYFPSVLDRSGEGFNISLGTGMGLLGGPCSESTEIYCDGPLKAKTAYRTVECLYNVFVCISAYLEPYSGVVEGIGAALFLVVVLGGVTTLKWFTPVLYCFFVLFLSPIKIMNFETHLVKLQADSHYLLSEEYEDLKDVGRNQPLDTALLPENRGKNRYNNILPYDSTRVKLSHTDDDPSSDYINASYIPGYNFRREYIATQGPLPGTKDDFWRMVWEQNVHNIVMVTQCVEKGRVKCDLYWPRDQEPLYYGDLIVQMSSESVLPEWTIREFRICSEDQLGSSRVVRQFHYTVWPDHGVPETTQSLVQFVRTVRDYVNRSPGSGPTVVHCSAGVGRTGTFIVLDRVLQQLDSTECVDIYGCVFDLRLHRGYMVQTEVQYSYLHQCVRDVLRARKLREQENVLCPIYENVHYSPHRGTELELYQDYNRAITELDQD</sequence>
<dbReference type="GO" id="GO:0045296">
    <property type="term" value="F:cadherin binding"/>
    <property type="evidence" value="ECO:0007669"/>
    <property type="project" value="TreeGrafter"/>
</dbReference>
<keyword evidence="7" id="KW-0904">Protein phosphatase</keyword>
<evidence type="ECO:0000256" key="9">
    <source>
        <dbReference type="ARBA" id="ARBA00023136"/>
    </source>
</evidence>
<dbReference type="Gene3D" id="3.90.190.10">
    <property type="entry name" value="Protein tyrosine phosphatase superfamily"/>
    <property type="match status" value="1"/>
</dbReference>
<feature type="region of interest" description="Disordered" evidence="13">
    <location>
        <begin position="134"/>
        <end position="155"/>
    </location>
</feature>
<dbReference type="Gene3D" id="2.60.40.10">
    <property type="entry name" value="Immunoglobulins"/>
    <property type="match status" value="11"/>
</dbReference>
<dbReference type="InterPro" id="IPR036116">
    <property type="entry name" value="FN3_sf"/>
</dbReference>
<evidence type="ECO:0000256" key="8">
    <source>
        <dbReference type="ARBA" id="ARBA00022989"/>
    </source>
</evidence>
<evidence type="ECO:0000256" key="1">
    <source>
        <dbReference type="ARBA" id="ARBA00004479"/>
    </source>
</evidence>
<dbReference type="InterPro" id="IPR029021">
    <property type="entry name" value="Prot-tyrosine_phosphatase-like"/>
</dbReference>
<keyword evidence="18" id="KW-1185">Reference proteome</keyword>
<dbReference type="SMART" id="SM00194">
    <property type="entry name" value="PTPc"/>
    <property type="match status" value="1"/>
</dbReference>
<evidence type="ECO:0000256" key="10">
    <source>
        <dbReference type="ARBA" id="ARBA00023180"/>
    </source>
</evidence>
<name>A0A3B3ZWE5_9GOBI</name>
<evidence type="ECO:0000256" key="3">
    <source>
        <dbReference type="ARBA" id="ARBA00022692"/>
    </source>
</evidence>
<dbReference type="Pfam" id="PF18861">
    <property type="entry name" value="PTP_tm"/>
    <property type="match status" value="1"/>
</dbReference>
<dbReference type="Proteomes" id="UP000261520">
    <property type="component" value="Unplaced"/>
</dbReference>
<evidence type="ECO:0000256" key="7">
    <source>
        <dbReference type="ARBA" id="ARBA00022912"/>
    </source>
</evidence>
<feature type="domain" description="Fibronectin type-III" evidence="16">
    <location>
        <begin position="722"/>
        <end position="812"/>
    </location>
</feature>
<dbReference type="InterPro" id="IPR000242">
    <property type="entry name" value="PTP_cat"/>
</dbReference>
<dbReference type="EC" id="3.1.3.48" evidence="2"/>
<dbReference type="GO" id="GO:0004725">
    <property type="term" value="F:protein tyrosine phosphatase activity"/>
    <property type="evidence" value="ECO:0007669"/>
    <property type="project" value="UniProtKB-EC"/>
</dbReference>
<dbReference type="PANTHER" id="PTHR46957">
    <property type="entry name" value="CYTOKINE RECEPTOR"/>
    <property type="match status" value="1"/>
</dbReference>
<dbReference type="STRING" id="409849.ENSPMGP00000009048"/>
<dbReference type="SMART" id="SM00404">
    <property type="entry name" value="PTPc_motif"/>
    <property type="match status" value="1"/>
</dbReference>
<keyword evidence="10" id="KW-0325">Glycoprotein</keyword>
<dbReference type="FunFam" id="3.90.190.10:FF:000009">
    <property type="entry name" value="Receptor-type tyrosine-protein phosphatase beta"/>
    <property type="match status" value="1"/>
</dbReference>
<evidence type="ECO:0000259" key="16">
    <source>
        <dbReference type="PROSITE" id="PS50853"/>
    </source>
</evidence>
<evidence type="ECO:0000256" key="2">
    <source>
        <dbReference type="ARBA" id="ARBA00013064"/>
    </source>
</evidence>
<comment type="similarity">
    <text evidence="11">Belongs to the protein-tyrosine phosphatase family. Receptor class 3 subfamily.</text>
</comment>
<keyword evidence="3" id="KW-0812">Transmembrane</keyword>
<comment type="catalytic activity">
    <reaction evidence="12">
        <text>O-phospho-L-tyrosyl-[protein] + H2O = L-tyrosyl-[protein] + phosphate</text>
        <dbReference type="Rhea" id="RHEA:10684"/>
        <dbReference type="Rhea" id="RHEA-COMP:10136"/>
        <dbReference type="Rhea" id="RHEA-COMP:20101"/>
        <dbReference type="ChEBI" id="CHEBI:15377"/>
        <dbReference type="ChEBI" id="CHEBI:43474"/>
        <dbReference type="ChEBI" id="CHEBI:46858"/>
        <dbReference type="ChEBI" id="CHEBI:61978"/>
        <dbReference type="EC" id="3.1.3.48"/>
    </reaction>
</comment>
<feature type="domain" description="Tyrosine specific protein phosphatases" evidence="15">
    <location>
        <begin position="1557"/>
        <end position="1633"/>
    </location>
</feature>
<dbReference type="SMART" id="SM00060">
    <property type="entry name" value="FN3"/>
    <property type="match status" value="11"/>
</dbReference>
<dbReference type="PROSITE" id="PS00383">
    <property type="entry name" value="TYR_PHOSPHATASE_1"/>
    <property type="match status" value="1"/>
</dbReference>
<dbReference type="InterPro" id="IPR000387">
    <property type="entry name" value="Tyr_Pase_dom"/>
</dbReference>
<dbReference type="FunFam" id="2.60.40.10:FF:000369">
    <property type="entry name" value="Protein tyrosine phosphatase, receptor type B"/>
    <property type="match status" value="7"/>
</dbReference>
<dbReference type="InterPro" id="IPR050713">
    <property type="entry name" value="RTP_Phos/Ushers"/>
</dbReference>
<keyword evidence="6" id="KW-0378">Hydrolase</keyword>
<feature type="domain" description="Fibronectin type-III" evidence="16">
    <location>
        <begin position="1083"/>
        <end position="1177"/>
    </location>
</feature>
<evidence type="ECO:0000259" key="15">
    <source>
        <dbReference type="PROSITE" id="PS50056"/>
    </source>
</evidence>
<accession>A0A3B3ZWE5</accession>
<dbReference type="PROSITE" id="PS50056">
    <property type="entry name" value="TYR_PHOSPHATASE_2"/>
    <property type="match status" value="1"/>
</dbReference>
<evidence type="ECO:0000256" key="13">
    <source>
        <dbReference type="SAM" id="MobiDB-lite"/>
    </source>
</evidence>
<dbReference type="InterPro" id="IPR016130">
    <property type="entry name" value="Tyr_Pase_AS"/>
</dbReference>
<feature type="domain" description="Fibronectin type-III" evidence="16">
    <location>
        <begin position="458"/>
        <end position="545"/>
    </location>
</feature>
<dbReference type="InterPro" id="IPR041201">
    <property type="entry name" value="PTPRJ_TM"/>
</dbReference>
<evidence type="ECO:0000313" key="18">
    <source>
        <dbReference type="Proteomes" id="UP000261520"/>
    </source>
</evidence>
<evidence type="ECO:0000313" key="17">
    <source>
        <dbReference type="Ensembl" id="ENSPMGP00000009048.1"/>
    </source>
</evidence>
<dbReference type="InterPro" id="IPR013783">
    <property type="entry name" value="Ig-like_fold"/>
</dbReference>
<evidence type="ECO:0000256" key="6">
    <source>
        <dbReference type="ARBA" id="ARBA00022801"/>
    </source>
</evidence>
<dbReference type="InterPro" id="IPR003961">
    <property type="entry name" value="FN3_dom"/>
</dbReference>
<comment type="subcellular location">
    <subcellularLocation>
        <location evidence="1">Membrane</location>
        <topology evidence="1">Single-pass type I membrane protein</topology>
    </subcellularLocation>
</comment>
<keyword evidence="8" id="KW-1133">Transmembrane helix</keyword>
<dbReference type="SUPFAM" id="SSF49265">
    <property type="entry name" value="Fibronectin type III"/>
    <property type="match status" value="8"/>
</dbReference>
<evidence type="ECO:0000256" key="5">
    <source>
        <dbReference type="ARBA" id="ARBA00022737"/>
    </source>
</evidence>
<dbReference type="SUPFAM" id="SSF52799">
    <property type="entry name" value="(Phosphotyrosine protein) phosphatases II"/>
    <property type="match status" value="1"/>
</dbReference>
<dbReference type="PRINTS" id="PR00700">
    <property type="entry name" value="PRTYPHPHTASE"/>
</dbReference>
<feature type="compositionally biased region" description="Polar residues" evidence="13">
    <location>
        <begin position="136"/>
        <end position="149"/>
    </location>
</feature>
<dbReference type="PROSITE" id="PS50055">
    <property type="entry name" value="TYR_PHOSPHATASE_PTP"/>
    <property type="match status" value="1"/>
</dbReference>
<feature type="domain" description="Tyrosine-protein phosphatase" evidence="14">
    <location>
        <begin position="1382"/>
        <end position="1642"/>
    </location>
</feature>
<reference evidence="17" key="2">
    <citation type="submission" date="2025-09" db="UniProtKB">
        <authorList>
            <consortium name="Ensembl"/>
        </authorList>
    </citation>
    <scope>IDENTIFICATION</scope>
</reference>
<protein>
    <recommendedName>
        <fullName evidence="2">protein-tyrosine-phosphatase</fullName>
        <ecNumber evidence="2">3.1.3.48</ecNumber>
    </recommendedName>
</protein>
<dbReference type="PANTHER" id="PTHR46957:SF2">
    <property type="entry name" value="RECEPTOR-TYPE TYROSINE-PROTEIN PHOSPHATASE BETA"/>
    <property type="match status" value="1"/>
</dbReference>
<keyword evidence="4" id="KW-0732">Signal</keyword>
<keyword evidence="9" id="KW-0472">Membrane</keyword>
<evidence type="ECO:0000256" key="12">
    <source>
        <dbReference type="ARBA" id="ARBA00051722"/>
    </source>
</evidence>
<dbReference type="GO" id="GO:0001525">
    <property type="term" value="P:angiogenesis"/>
    <property type="evidence" value="ECO:0007669"/>
    <property type="project" value="TreeGrafter"/>
</dbReference>
<dbReference type="Pfam" id="PF00102">
    <property type="entry name" value="Y_phosphatase"/>
    <property type="match status" value="1"/>
</dbReference>
<reference evidence="17" key="1">
    <citation type="submission" date="2025-08" db="UniProtKB">
        <authorList>
            <consortium name="Ensembl"/>
        </authorList>
    </citation>
    <scope>IDENTIFICATION</scope>
</reference>
<dbReference type="GO" id="GO:0043235">
    <property type="term" value="C:receptor complex"/>
    <property type="evidence" value="ECO:0007669"/>
    <property type="project" value="TreeGrafter"/>
</dbReference>
<feature type="domain" description="Fibronectin type-III" evidence="16">
    <location>
        <begin position="546"/>
        <end position="633"/>
    </location>
</feature>
<feature type="domain" description="Fibronectin type-III" evidence="16">
    <location>
        <begin position="634"/>
        <end position="721"/>
    </location>
</feature>
<keyword evidence="5" id="KW-0677">Repeat</keyword>
<evidence type="ECO:0000256" key="11">
    <source>
        <dbReference type="ARBA" id="ARBA00025789"/>
    </source>
</evidence>
<dbReference type="GO" id="GO:0016020">
    <property type="term" value="C:membrane"/>
    <property type="evidence" value="ECO:0007669"/>
    <property type="project" value="UniProtKB-SubCell"/>
</dbReference>
<feature type="domain" description="Fibronectin type-III" evidence="16">
    <location>
        <begin position="900"/>
        <end position="991"/>
    </location>
</feature>
<evidence type="ECO:0000259" key="14">
    <source>
        <dbReference type="PROSITE" id="PS50055"/>
    </source>
</evidence>
<dbReference type="CDD" id="cd00063">
    <property type="entry name" value="FN3"/>
    <property type="match status" value="7"/>
</dbReference>
<dbReference type="Ensembl" id="ENSPMGT00000009634.1">
    <property type="protein sequence ID" value="ENSPMGP00000009048.1"/>
    <property type="gene ID" value="ENSPMGG00000007481.1"/>
</dbReference>
<feature type="domain" description="Fibronectin type-III" evidence="16">
    <location>
        <begin position="303"/>
        <end position="396"/>
    </location>
</feature>
<proteinExistence type="inferred from homology"/>
<dbReference type="InterPro" id="IPR003595">
    <property type="entry name" value="Tyr_Pase_cat"/>
</dbReference>
<dbReference type="Pfam" id="PF00041">
    <property type="entry name" value="fn3"/>
    <property type="match status" value="10"/>
</dbReference>